<evidence type="ECO:0000313" key="5">
    <source>
        <dbReference type="EMBL" id="KAI5062464.1"/>
    </source>
</evidence>
<dbReference type="InterPro" id="IPR048289">
    <property type="entry name" value="RRM2_NsCP33-like"/>
</dbReference>
<dbReference type="PANTHER" id="PTHR48027">
    <property type="entry name" value="HETEROGENEOUS NUCLEAR RIBONUCLEOPROTEIN 87F-RELATED"/>
    <property type="match status" value="1"/>
</dbReference>
<feature type="compositionally biased region" description="Polar residues" evidence="3">
    <location>
        <begin position="254"/>
        <end position="276"/>
    </location>
</feature>
<feature type="region of interest" description="Disordered" evidence="3">
    <location>
        <begin position="483"/>
        <end position="529"/>
    </location>
</feature>
<dbReference type="SMART" id="SM00360">
    <property type="entry name" value="RRM"/>
    <property type="match status" value="1"/>
</dbReference>
<sequence>MSTLRPSMLNLSRAFSSKLFVGGLSYHTTEEMLRKAFAEHGDVMDVRIITDRETGRSRGFGFITFGSDADAEAAKAKMSNHLLDGRYIRVDLASARQTQSTASPQPSGNAAISSSPSGFSFGTPGMRPPPVEDWGPLPFHGSPTASSQGAFESPASTAYQGNADALRGGTSPPNSTSCGQHITSISSNTAEYQSSSSVFEAQSSRFDTAASSNATSVTAEKTAVCNDGLTQPPNVSSSAVTPSATSNSYPAANISASTGQSFANRSSGEAGTTPAQTAKAKQENNFSLSSRTGYRSGGGGRPPSVLDLGSATYDFSNFPEFDASALKQPGESEEPKKSVPSHRNKLAPLKSETWQSKLTEEAIPPAQGPLFEFGLSSIPDSPPLLDSGYNPHGGLSLNLNLDELPEAEPVRLPYSIFTARTLPALDLPWLTPEADNWSPIGKPPRRIEDSPYSPFSPDLKDDPEFWWDPYDFDPEAKLLKAAFTEEPKTEVNATTKTEGEVTATKEAKGEAKKDEEPEAEANQDGSGSG</sequence>
<feature type="region of interest" description="Disordered" evidence="3">
    <location>
        <begin position="96"/>
        <end position="180"/>
    </location>
</feature>
<evidence type="ECO:0000256" key="1">
    <source>
        <dbReference type="ARBA" id="ARBA00022884"/>
    </source>
</evidence>
<organism evidence="5 6">
    <name type="scientific">Adiantum capillus-veneris</name>
    <name type="common">Maidenhair fern</name>
    <dbReference type="NCBI Taxonomy" id="13818"/>
    <lineage>
        <taxon>Eukaryota</taxon>
        <taxon>Viridiplantae</taxon>
        <taxon>Streptophyta</taxon>
        <taxon>Embryophyta</taxon>
        <taxon>Tracheophyta</taxon>
        <taxon>Polypodiopsida</taxon>
        <taxon>Polypodiidae</taxon>
        <taxon>Polypodiales</taxon>
        <taxon>Pteridineae</taxon>
        <taxon>Pteridaceae</taxon>
        <taxon>Vittarioideae</taxon>
        <taxon>Adiantum</taxon>
    </lineage>
</organism>
<feature type="compositionally biased region" description="Basic and acidic residues" evidence="3">
    <location>
        <begin position="497"/>
        <end position="515"/>
    </location>
</feature>
<evidence type="ECO:0000259" key="4">
    <source>
        <dbReference type="PROSITE" id="PS50102"/>
    </source>
</evidence>
<proteinExistence type="predicted"/>
<evidence type="ECO:0000256" key="2">
    <source>
        <dbReference type="PROSITE-ProRule" id="PRU00176"/>
    </source>
</evidence>
<dbReference type="EMBL" id="JABFUD020000022">
    <property type="protein sequence ID" value="KAI5062464.1"/>
    <property type="molecule type" value="Genomic_DNA"/>
</dbReference>
<feature type="region of interest" description="Disordered" evidence="3">
    <location>
        <begin position="227"/>
        <end position="308"/>
    </location>
</feature>
<evidence type="ECO:0000313" key="6">
    <source>
        <dbReference type="Proteomes" id="UP000886520"/>
    </source>
</evidence>
<feature type="domain" description="RRM" evidence="4">
    <location>
        <begin position="17"/>
        <end position="95"/>
    </location>
</feature>
<keyword evidence="6" id="KW-1185">Reference proteome</keyword>
<reference evidence="5" key="1">
    <citation type="submission" date="2021-01" db="EMBL/GenBank/DDBJ databases">
        <title>Adiantum capillus-veneris genome.</title>
        <authorList>
            <person name="Fang Y."/>
            <person name="Liao Q."/>
        </authorList>
    </citation>
    <scope>NUCLEOTIDE SEQUENCE</scope>
    <source>
        <strain evidence="5">H3</strain>
        <tissue evidence="5">Leaf</tissue>
    </source>
</reference>
<dbReference type="InterPro" id="IPR052462">
    <property type="entry name" value="SLIRP/GR-RBP-like"/>
</dbReference>
<feature type="region of interest" description="Disordered" evidence="3">
    <location>
        <begin position="327"/>
        <end position="355"/>
    </location>
</feature>
<feature type="compositionally biased region" description="Polar residues" evidence="3">
    <location>
        <begin position="171"/>
        <end position="180"/>
    </location>
</feature>
<dbReference type="Gene3D" id="3.30.70.330">
    <property type="match status" value="1"/>
</dbReference>
<dbReference type="GO" id="GO:0003723">
    <property type="term" value="F:RNA binding"/>
    <property type="evidence" value="ECO:0007669"/>
    <property type="project" value="UniProtKB-UniRule"/>
</dbReference>
<feature type="compositionally biased region" description="Low complexity" evidence="3">
    <location>
        <begin position="233"/>
        <end position="248"/>
    </location>
</feature>
<comment type="caution">
    <text evidence="5">The sequence shown here is derived from an EMBL/GenBank/DDBJ whole genome shotgun (WGS) entry which is preliminary data.</text>
</comment>
<name>A0A9D4U6H3_ADICA</name>
<dbReference type="InterPro" id="IPR000504">
    <property type="entry name" value="RRM_dom"/>
</dbReference>
<dbReference type="AlphaFoldDB" id="A0A9D4U6H3"/>
<gene>
    <name evidence="5" type="ORF">GOP47_0023003</name>
</gene>
<accession>A0A9D4U6H3</accession>
<keyword evidence="1 2" id="KW-0694">RNA-binding</keyword>
<feature type="compositionally biased region" description="Polar residues" evidence="3">
    <location>
        <begin position="96"/>
        <end position="112"/>
    </location>
</feature>
<dbReference type="SUPFAM" id="SSF54928">
    <property type="entry name" value="RNA-binding domain, RBD"/>
    <property type="match status" value="1"/>
</dbReference>
<dbReference type="InterPro" id="IPR035979">
    <property type="entry name" value="RBD_domain_sf"/>
</dbReference>
<dbReference type="OrthoDB" id="1932785at2759"/>
<protein>
    <recommendedName>
        <fullName evidence="4">RRM domain-containing protein</fullName>
    </recommendedName>
</protein>
<evidence type="ECO:0000256" key="3">
    <source>
        <dbReference type="SAM" id="MobiDB-lite"/>
    </source>
</evidence>
<dbReference type="Proteomes" id="UP000886520">
    <property type="component" value="Chromosome 22"/>
</dbReference>
<dbReference type="InterPro" id="IPR012677">
    <property type="entry name" value="Nucleotide-bd_a/b_plait_sf"/>
</dbReference>
<dbReference type="Pfam" id="PF00076">
    <property type="entry name" value="RRM_1"/>
    <property type="match status" value="1"/>
</dbReference>
<feature type="compositionally biased region" description="Low complexity" evidence="3">
    <location>
        <begin position="113"/>
        <end position="125"/>
    </location>
</feature>
<feature type="compositionally biased region" description="Polar residues" evidence="3">
    <location>
        <begin position="143"/>
        <end position="160"/>
    </location>
</feature>
<dbReference type="CDD" id="cd21608">
    <property type="entry name" value="RRM2_NsCP33_like"/>
    <property type="match status" value="1"/>
</dbReference>
<dbReference type="PROSITE" id="PS50102">
    <property type="entry name" value="RRM"/>
    <property type="match status" value="1"/>
</dbReference>